<proteinExistence type="predicted"/>
<keyword evidence="4" id="KW-0804">Transcription</keyword>
<dbReference type="InterPro" id="IPR002100">
    <property type="entry name" value="TF_MADSbox"/>
</dbReference>
<feature type="compositionally biased region" description="Pro residues" evidence="6">
    <location>
        <begin position="137"/>
        <end position="150"/>
    </location>
</feature>
<dbReference type="OrthoDB" id="1898716at2759"/>
<feature type="region of interest" description="Disordered" evidence="6">
    <location>
        <begin position="287"/>
        <end position="314"/>
    </location>
</feature>
<comment type="caution">
    <text evidence="8">The sequence shown here is derived from an EMBL/GenBank/DDBJ whole genome shotgun (WGS) entry which is preliminary data.</text>
</comment>
<evidence type="ECO:0000259" key="7">
    <source>
        <dbReference type="PROSITE" id="PS50066"/>
    </source>
</evidence>
<dbReference type="AlphaFoldDB" id="A0A5N5QB28"/>
<dbReference type="GO" id="GO:0003677">
    <property type="term" value="F:DNA binding"/>
    <property type="evidence" value="ECO:0007669"/>
    <property type="project" value="UniProtKB-KW"/>
</dbReference>
<evidence type="ECO:0000256" key="4">
    <source>
        <dbReference type="ARBA" id="ARBA00023163"/>
    </source>
</evidence>
<dbReference type="Gene3D" id="3.40.1810.10">
    <property type="entry name" value="Transcription factor, MADS-box"/>
    <property type="match status" value="1"/>
</dbReference>
<dbReference type="EMBL" id="SSOP01000405">
    <property type="protein sequence ID" value="KAB5588628.1"/>
    <property type="molecule type" value="Genomic_DNA"/>
</dbReference>
<feature type="region of interest" description="Disordered" evidence="6">
    <location>
        <begin position="348"/>
        <end position="394"/>
    </location>
</feature>
<organism evidence="8 9">
    <name type="scientific">Ceratobasidium theobromae</name>
    <dbReference type="NCBI Taxonomy" id="1582974"/>
    <lineage>
        <taxon>Eukaryota</taxon>
        <taxon>Fungi</taxon>
        <taxon>Dikarya</taxon>
        <taxon>Basidiomycota</taxon>
        <taxon>Agaricomycotina</taxon>
        <taxon>Agaricomycetes</taxon>
        <taxon>Cantharellales</taxon>
        <taxon>Ceratobasidiaceae</taxon>
        <taxon>Ceratobasidium</taxon>
    </lineage>
</organism>
<accession>A0A5N5QB28</accession>
<evidence type="ECO:0000256" key="6">
    <source>
        <dbReference type="SAM" id="MobiDB-lite"/>
    </source>
</evidence>
<evidence type="ECO:0000256" key="3">
    <source>
        <dbReference type="ARBA" id="ARBA00023125"/>
    </source>
</evidence>
<dbReference type="PANTHER" id="PTHR48019">
    <property type="entry name" value="SERUM RESPONSE FACTOR HOMOLOG"/>
    <property type="match status" value="1"/>
</dbReference>
<evidence type="ECO:0000256" key="5">
    <source>
        <dbReference type="ARBA" id="ARBA00023242"/>
    </source>
</evidence>
<gene>
    <name evidence="8" type="ORF">CTheo_7932</name>
</gene>
<feature type="compositionally biased region" description="Basic and acidic residues" evidence="6">
    <location>
        <begin position="384"/>
        <end position="394"/>
    </location>
</feature>
<dbReference type="Proteomes" id="UP000383932">
    <property type="component" value="Unassembled WGS sequence"/>
</dbReference>
<name>A0A5N5QB28_9AGAM</name>
<dbReference type="InterPro" id="IPR036879">
    <property type="entry name" value="TF_MADSbox_sf"/>
</dbReference>
<dbReference type="PRINTS" id="PR00404">
    <property type="entry name" value="MADSDOMAIN"/>
</dbReference>
<feature type="compositionally biased region" description="Basic and acidic residues" evidence="6">
    <location>
        <begin position="62"/>
        <end position="76"/>
    </location>
</feature>
<keyword evidence="5" id="KW-0539">Nucleus</keyword>
<protein>
    <submittedName>
        <fullName evidence="8">Transcription factor RLM1</fullName>
    </submittedName>
</protein>
<feature type="region of interest" description="Disordered" evidence="6">
    <location>
        <begin position="62"/>
        <end position="163"/>
    </location>
</feature>
<keyword evidence="9" id="KW-1185">Reference proteome</keyword>
<evidence type="ECO:0000313" key="8">
    <source>
        <dbReference type="EMBL" id="KAB5588628.1"/>
    </source>
</evidence>
<dbReference type="GO" id="GO:0045944">
    <property type="term" value="P:positive regulation of transcription by RNA polymerase II"/>
    <property type="evidence" value="ECO:0007669"/>
    <property type="project" value="UniProtKB-ARBA"/>
</dbReference>
<reference evidence="8 9" key="1">
    <citation type="journal article" date="2019" name="Fungal Biol. Biotechnol.">
        <title>Draft genome sequence of fastidious pathogen Ceratobasidium theobromae, which causes vascular-streak dieback in Theobroma cacao.</title>
        <authorList>
            <person name="Ali S.S."/>
            <person name="Asman A."/>
            <person name="Shao J."/>
            <person name="Firmansyah A.P."/>
            <person name="Susilo A.W."/>
            <person name="Rosmana A."/>
            <person name="McMahon P."/>
            <person name="Junaid M."/>
            <person name="Guest D."/>
            <person name="Kheng T.Y."/>
            <person name="Meinhardt L.W."/>
            <person name="Bailey B.A."/>
        </authorList>
    </citation>
    <scope>NUCLEOTIDE SEQUENCE [LARGE SCALE GENOMIC DNA]</scope>
    <source>
        <strain evidence="8 9">CT2</strain>
    </source>
</reference>
<evidence type="ECO:0000256" key="1">
    <source>
        <dbReference type="ARBA" id="ARBA00004123"/>
    </source>
</evidence>
<feature type="compositionally biased region" description="Low complexity" evidence="6">
    <location>
        <begin position="123"/>
        <end position="133"/>
    </location>
</feature>
<sequence>MVWADVVQRKNGLFKKAYELGVLCSVDVAVIIFGHNNKVYEYCSTDSDAMVQRRLHYTGERDIKTPADFGGDKGNNDDDDDCSDDGAGTSRNAKFVTKKRSRDDEHDYDTLLQPQPQPPSRPLPSALPNLSSLARGPIPPVGLPIPPYHPHPSLAQPPQHAAADALMEREREREREREGALRQLGLQHLLSTAAPPSHTQPPQFAPHSSHPSLVPNINLAALLQANPLLGLGVPGLNLGIGGFLGGSAPGAPPAQQDILAMLSANAANVGQGSALYSNPLFSTLFPNHPGLGGTGDPVSTSEPAHKPPSAPDLWPSLARAAEGSAVNVAAAAAAAAASSAAGDTWLSFLGNPRTTSQPPTDDVDLSSLFPFDAGPSANGDDTGGDERDGKRAKR</sequence>
<keyword evidence="2" id="KW-0805">Transcription regulation</keyword>
<evidence type="ECO:0000256" key="2">
    <source>
        <dbReference type="ARBA" id="ARBA00023015"/>
    </source>
</evidence>
<dbReference type="InterPro" id="IPR050142">
    <property type="entry name" value="MADS-box/MEF2_TF"/>
</dbReference>
<dbReference type="GO" id="GO:0005634">
    <property type="term" value="C:nucleus"/>
    <property type="evidence" value="ECO:0007669"/>
    <property type="project" value="UniProtKB-SubCell"/>
</dbReference>
<comment type="subcellular location">
    <subcellularLocation>
        <location evidence="1">Nucleus</location>
    </subcellularLocation>
</comment>
<dbReference type="PROSITE" id="PS50066">
    <property type="entry name" value="MADS_BOX_2"/>
    <property type="match status" value="1"/>
</dbReference>
<evidence type="ECO:0000313" key="9">
    <source>
        <dbReference type="Proteomes" id="UP000383932"/>
    </source>
</evidence>
<feature type="domain" description="MADS-box" evidence="7">
    <location>
        <begin position="8"/>
        <end position="46"/>
    </location>
</feature>
<dbReference type="GO" id="GO:0046983">
    <property type="term" value="F:protein dimerization activity"/>
    <property type="evidence" value="ECO:0007669"/>
    <property type="project" value="InterPro"/>
</dbReference>
<dbReference type="Pfam" id="PF00319">
    <property type="entry name" value="SRF-TF"/>
    <property type="match status" value="1"/>
</dbReference>
<keyword evidence="3" id="KW-0238">DNA-binding</keyword>
<dbReference type="SMART" id="SM00432">
    <property type="entry name" value="MADS"/>
    <property type="match status" value="1"/>
</dbReference>
<dbReference type="SUPFAM" id="SSF55455">
    <property type="entry name" value="SRF-like"/>
    <property type="match status" value="1"/>
</dbReference>